<reference evidence="1 2" key="1">
    <citation type="journal article" date="2014" name="Agronomy (Basel)">
        <title>A Draft Genome Sequence for Ensete ventricosum, the Drought-Tolerant Tree Against Hunger.</title>
        <authorList>
            <person name="Harrison J."/>
            <person name="Moore K.A."/>
            <person name="Paszkiewicz K."/>
            <person name="Jones T."/>
            <person name="Grant M."/>
            <person name="Ambacheew D."/>
            <person name="Muzemil S."/>
            <person name="Studholme D.J."/>
        </authorList>
    </citation>
    <scope>NUCLEOTIDE SEQUENCE [LARGE SCALE GENOMIC DNA]</scope>
</reference>
<proteinExistence type="predicted"/>
<protein>
    <recommendedName>
        <fullName evidence="3">Integrase zinc-binding domain-containing protein</fullName>
    </recommendedName>
</protein>
<evidence type="ECO:0000313" key="2">
    <source>
        <dbReference type="Proteomes" id="UP000287651"/>
    </source>
</evidence>
<name>A0A427AV61_ENSVE</name>
<feature type="non-terminal residue" evidence="1">
    <location>
        <position position="1"/>
    </location>
</feature>
<evidence type="ECO:0000313" key="1">
    <source>
        <dbReference type="EMBL" id="RRT80123.1"/>
    </source>
</evidence>
<dbReference type="AlphaFoldDB" id="A0A427AV61"/>
<evidence type="ECO:0008006" key="3">
    <source>
        <dbReference type="Google" id="ProtNLM"/>
    </source>
</evidence>
<organism evidence="1 2">
    <name type="scientific">Ensete ventricosum</name>
    <name type="common">Abyssinian banana</name>
    <name type="synonym">Musa ensete</name>
    <dbReference type="NCBI Taxonomy" id="4639"/>
    <lineage>
        <taxon>Eukaryota</taxon>
        <taxon>Viridiplantae</taxon>
        <taxon>Streptophyta</taxon>
        <taxon>Embryophyta</taxon>
        <taxon>Tracheophyta</taxon>
        <taxon>Spermatophyta</taxon>
        <taxon>Magnoliopsida</taxon>
        <taxon>Liliopsida</taxon>
        <taxon>Zingiberales</taxon>
        <taxon>Musaceae</taxon>
        <taxon>Ensete</taxon>
    </lineage>
</organism>
<dbReference type="EMBL" id="AMZH03001226">
    <property type="protein sequence ID" value="RRT80123.1"/>
    <property type="molecule type" value="Genomic_DNA"/>
</dbReference>
<gene>
    <name evidence="1" type="ORF">B296_00015582</name>
</gene>
<accession>A0A427AV61</accession>
<comment type="caution">
    <text evidence="1">The sequence shown here is derived from an EMBL/GenBank/DDBJ whole genome shotgun (WGS) entry which is preliminary data.</text>
</comment>
<sequence>VVFTTLRVQTHGEEASNQQLHENLDLLEEKRVDAHLRTLAYRRVVAKLYNRRGKLAPNWEGPYRVNEVVREWTYTLATT</sequence>
<dbReference type="Proteomes" id="UP000287651">
    <property type="component" value="Unassembled WGS sequence"/>
</dbReference>